<evidence type="ECO:0000256" key="4">
    <source>
        <dbReference type="ARBA" id="ARBA00022989"/>
    </source>
</evidence>
<sequence>MLKLPPWATQEEHYQPNRDRDYFISRSLLRVLTVLLTLRQQCAAGSRSVSAPCALCFLFFWLLCCAAAHTAAFLLCQLALTLVVLCLLPGHMLRQALQTAFAAALFTLLLILPALWLGSGPLVLLLPAKTFLSVTALAILRAFLPGNDITAALRAFHVPQTVIFLLDTTLRYIILLGEIASDMLTALKLRSVGSNPHKQRAIGGILGTLLLRSQKMSADMYEAMTCRCFTGEYLPARRMAFCRGDTLLILILFGYLYLFLRLEVIL</sequence>
<evidence type="ECO:0000256" key="1">
    <source>
        <dbReference type="ARBA" id="ARBA00004141"/>
    </source>
</evidence>
<keyword evidence="3 6" id="KW-0812">Transmembrane</keyword>
<evidence type="ECO:0000313" key="8">
    <source>
        <dbReference type="Proteomes" id="UP000183639"/>
    </source>
</evidence>
<dbReference type="PANTHER" id="PTHR34857">
    <property type="entry name" value="SLL0384 PROTEIN"/>
    <property type="match status" value="1"/>
</dbReference>
<dbReference type="RefSeq" id="WP_218150099.1">
    <property type="nucleotide sequence ID" value="NZ_FOQK01000009.1"/>
</dbReference>
<dbReference type="GO" id="GO:0005886">
    <property type="term" value="C:plasma membrane"/>
    <property type="evidence" value="ECO:0007669"/>
    <property type="project" value="UniProtKB-ARBA"/>
</dbReference>
<evidence type="ECO:0000313" key="7">
    <source>
        <dbReference type="EMBL" id="SFH96159.1"/>
    </source>
</evidence>
<feature type="transmembrane region" description="Helical" evidence="6">
    <location>
        <begin position="58"/>
        <end position="88"/>
    </location>
</feature>
<keyword evidence="4 6" id="KW-1133">Transmembrane helix</keyword>
<dbReference type="InterPro" id="IPR051611">
    <property type="entry name" value="ECF_transporter_component"/>
</dbReference>
<accession>A0A1I3EB99</accession>
<evidence type="ECO:0000256" key="6">
    <source>
        <dbReference type="SAM" id="Phobius"/>
    </source>
</evidence>
<dbReference type="PANTHER" id="PTHR34857:SF2">
    <property type="entry name" value="SLL0384 PROTEIN"/>
    <property type="match status" value="1"/>
</dbReference>
<name>A0A1I3EB99_SELRU</name>
<proteinExistence type="predicted"/>
<comment type="subcellular location">
    <subcellularLocation>
        <location evidence="1">Membrane</location>
        <topology evidence="1">Multi-pass membrane protein</topology>
    </subcellularLocation>
</comment>
<evidence type="ECO:0000256" key="3">
    <source>
        <dbReference type="ARBA" id="ARBA00022692"/>
    </source>
</evidence>
<evidence type="ECO:0000256" key="2">
    <source>
        <dbReference type="ARBA" id="ARBA00022475"/>
    </source>
</evidence>
<organism evidence="7 8">
    <name type="scientific">Selenomonas ruminantium</name>
    <dbReference type="NCBI Taxonomy" id="971"/>
    <lineage>
        <taxon>Bacteria</taxon>
        <taxon>Bacillati</taxon>
        <taxon>Bacillota</taxon>
        <taxon>Negativicutes</taxon>
        <taxon>Selenomonadales</taxon>
        <taxon>Selenomonadaceae</taxon>
        <taxon>Selenomonas</taxon>
    </lineage>
</organism>
<dbReference type="CDD" id="cd16914">
    <property type="entry name" value="EcfT"/>
    <property type="match status" value="1"/>
</dbReference>
<keyword evidence="5 6" id="KW-0472">Membrane</keyword>
<dbReference type="AlphaFoldDB" id="A0A1I3EB99"/>
<keyword evidence="2" id="KW-1003">Cell membrane</keyword>
<dbReference type="Proteomes" id="UP000183639">
    <property type="component" value="Unassembled WGS sequence"/>
</dbReference>
<gene>
    <name evidence="7" type="ORF">SAMN04487861_10993</name>
</gene>
<reference evidence="7 8" key="1">
    <citation type="submission" date="2016-10" db="EMBL/GenBank/DDBJ databases">
        <authorList>
            <person name="de Groot N.N."/>
        </authorList>
    </citation>
    <scope>NUCLEOTIDE SEQUENCE [LARGE SCALE GENOMIC DNA]</scope>
    <source>
        <strain evidence="7 8">Z108</strain>
    </source>
</reference>
<protein>
    <submittedName>
        <fullName evidence="7">Cobalt/nickel transport system permease protein</fullName>
    </submittedName>
</protein>
<evidence type="ECO:0000256" key="5">
    <source>
        <dbReference type="ARBA" id="ARBA00023136"/>
    </source>
</evidence>
<feature type="transmembrane region" description="Helical" evidence="6">
    <location>
        <begin position="124"/>
        <end position="144"/>
    </location>
</feature>
<dbReference type="Pfam" id="PF02361">
    <property type="entry name" value="CbiQ"/>
    <property type="match status" value="1"/>
</dbReference>
<feature type="transmembrane region" description="Helical" evidence="6">
    <location>
        <begin position="240"/>
        <end position="260"/>
    </location>
</feature>
<feature type="transmembrane region" description="Helical" evidence="6">
    <location>
        <begin position="100"/>
        <end position="118"/>
    </location>
</feature>
<dbReference type="EMBL" id="FOQK01000009">
    <property type="protein sequence ID" value="SFH96159.1"/>
    <property type="molecule type" value="Genomic_DNA"/>
</dbReference>
<dbReference type="InterPro" id="IPR003339">
    <property type="entry name" value="ABC/ECF_trnsptr_transmembrane"/>
</dbReference>